<dbReference type="HOGENOM" id="CLU_1702532_0_0_9"/>
<name>A0A0E4H8S6_9BACL</name>
<evidence type="ECO:0000313" key="1">
    <source>
        <dbReference type="EMBL" id="CQR53375.1"/>
    </source>
</evidence>
<sequence length="154" mass="16688">MAFSLFVCPDKHGCSSRCKSWRGRGLRESNSDRAGNVLLGEMRGINTSYWAANVLLGEMRGINTSDLVENGPLDEMRGINTSDLIIIALPEMRLMKRSGRLFMQYAAPVSGSAYPLAPFACLPTCSVCTASPASSVSPAFPTLSAHPPLLYWCL</sequence>
<organism evidence="1 2">
    <name type="scientific">Paenibacillus riograndensis SBR5</name>
    <dbReference type="NCBI Taxonomy" id="1073571"/>
    <lineage>
        <taxon>Bacteria</taxon>
        <taxon>Bacillati</taxon>
        <taxon>Bacillota</taxon>
        <taxon>Bacilli</taxon>
        <taxon>Bacillales</taxon>
        <taxon>Paenibacillaceae</taxon>
        <taxon>Paenibacillus</taxon>
        <taxon>Paenibacillus sonchi group</taxon>
    </lineage>
</organism>
<dbReference type="Proteomes" id="UP000033163">
    <property type="component" value="Chromosome I"/>
</dbReference>
<dbReference type="PATRIC" id="fig|1073571.4.peg.1389"/>
<evidence type="ECO:0000313" key="2">
    <source>
        <dbReference type="Proteomes" id="UP000033163"/>
    </source>
</evidence>
<dbReference type="EMBL" id="LN831776">
    <property type="protein sequence ID" value="CQR53375.1"/>
    <property type="molecule type" value="Genomic_DNA"/>
</dbReference>
<accession>A0A0E4H8S6</accession>
<dbReference type="AlphaFoldDB" id="A0A0E4H8S6"/>
<reference evidence="2" key="1">
    <citation type="submission" date="2015-03" db="EMBL/GenBank/DDBJ databases">
        <authorList>
            <person name="Wibberg D."/>
        </authorList>
    </citation>
    <scope>NUCLEOTIDE SEQUENCE [LARGE SCALE GENOMIC DNA]</scope>
</reference>
<dbReference type="KEGG" id="pri:PRIO_1337"/>
<gene>
    <name evidence="1" type="ORF">PRIO_1337</name>
</gene>
<proteinExistence type="predicted"/>
<protein>
    <submittedName>
        <fullName evidence="1">Uncharacterized protein</fullName>
    </submittedName>
</protein>